<evidence type="ECO:0000313" key="2">
    <source>
        <dbReference type="EMBL" id="KAA8899910.1"/>
    </source>
</evidence>
<dbReference type="EMBL" id="SWFS01000514">
    <property type="protein sequence ID" value="KAA8899910.1"/>
    <property type="molecule type" value="Genomic_DNA"/>
</dbReference>
<dbReference type="InterPro" id="IPR001810">
    <property type="entry name" value="F-box_dom"/>
</dbReference>
<proteinExistence type="predicted"/>
<dbReference type="PROSITE" id="PS51257">
    <property type="entry name" value="PROKAR_LIPOPROTEIN"/>
    <property type="match status" value="1"/>
</dbReference>
<dbReference type="Pfam" id="PF12937">
    <property type="entry name" value="F-box-like"/>
    <property type="match status" value="1"/>
</dbReference>
<name>A0A642UJ15_9ASCO</name>
<evidence type="ECO:0000259" key="1">
    <source>
        <dbReference type="PROSITE" id="PS50181"/>
    </source>
</evidence>
<keyword evidence="3" id="KW-1185">Reference proteome</keyword>
<dbReference type="AlphaFoldDB" id="A0A642UJ15"/>
<dbReference type="InterPro" id="IPR036047">
    <property type="entry name" value="F-box-like_dom_sf"/>
</dbReference>
<protein>
    <recommendedName>
        <fullName evidence="1">F-box domain-containing protein</fullName>
    </recommendedName>
</protein>
<accession>A0A642UJ15</accession>
<dbReference type="SUPFAM" id="SSF81383">
    <property type="entry name" value="F-box domain"/>
    <property type="match status" value="1"/>
</dbReference>
<sequence length="495" mass="56641">MKLSALPAEILLEIFENGLNLWTLLSCRLVCRRFKSIVDSSDLRALRTYLEVQWSFEEHEEPENGDPSCSIMLSSVSENDGLFVETGINDIKGQASNGLGFLLSFLRKITFYTINDDYDMNASEPNFESMHVELAAQIILELIRNREVVINRPGLQVALPAFNISFPNTRYWISYINDFPESVEFYAIFLIYRPEEGAAFTLGRGFKDLLFELTSTVSPFQIFKLKDPRFVSLRKFGGGHLISSRTIQLDDDDIKMIGSWKSLEELRLNNVSISSPYWASILPDSLQALSFDNVYLPEPTETTPRALEIQRLFVFNTVGTKLCNLIFPTVKTLTLGASSCMTCKPILESIWPTLTKLGVSISDWNQTDIFLSPGFDKSLIKSLTIFKSRDQNDVHIKRLNPILQLRQLEHLSINSVRISLNGESKRALMIHLDDFAKLIIKQCPTLSSFHVTVPNFPPIHLYTERIKYYRTQSSPLYDPRRMVLDEFFREINDIS</sequence>
<dbReference type="Proteomes" id="UP000761534">
    <property type="component" value="Unassembled WGS sequence"/>
</dbReference>
<organism evidence="2 3">
    <name type="scientific">Trichomonascus ciferrii</name>
    <dbReference type="NCBI Taxonomy" id="44093"/>
    <lineage>
        <taxon>Eukaryota</taxon>
        <taxon>Fungi</taxon>
        <taxon>Dikarya</taxon>
        <taxon>Ascomycota</taxon>
        <taxon>Saccharomycotina</taxon>
        <taxon>Dipodascomycetes</taxon>
        <taxon>Dipodascales</taxon>
        <taxon>Trichomonascaceae</taxon>
        <taxon>Trichomonascus</taxon>
        <taxon>Trichomonascus ciferrii complex</taxon>
    </lineage>
</organism>
<reference evidence="2" key="1">
    <citation type="journal article" date="2019" name="G3 (Bethesda)">
        <title>Genome Assemblies of Two Rare Opportunistic Yeast Pathogens: Diutina rugosa (syn. Candida rugosa) and Trichomonascus ciferrii (syn. Candida ciferrii).</title>
        <authorList>
            <person name="Mixao V."/>
            <person name="Saus E."/>
            <person name="Hansen A.P."/>
            <person name="Lass-Florl C."/>
            <person name="Gabaldon T."/>
        </authorList>
    </citation>
    <scope>NUCLEOTIDE SEQUENCE</scope>
    <source>
        <strain evidence="2">CBS 4856</strain>
    </source>
</reference>
<dbReference type="PROSITE" id="PS50181">
    <property type="entry name" value="FBOX"/>
    <property type="match status" value="1"/>
</dbReference>
<evidence type="ECO:0000313" key="3">
    <source>
        <dbReference type="Proteomes" id="UP000761534"/>
    </source>
</evidence>
<gene>
    <name evidence="2" type="ORF">TRICI_006280</name>
</gene>
<comment type="caution">
    <text evidence="2">The sequence shown here is derived from an EMBL/GenBank/DDBJ whole genome shotgun (WGS) entry which is preliminary data.</text>
</comment>
<feature type="domain" description="F-box" evidence="1">
    <location>
        <begin position="1"/>
        <end position="52"/>
    </location>
</feature>
<dbReference type="Gene3D" id="1.20.1280.50">
    <property type="match status" value="1"/>
</dbReference>
<dbReference type="CDD" id="cd09917">
    <property type="entry name" value="F-box_SF"/>
    <property type="match status" value="1"/>
</dbReference>
<dbReference type="VEuPathDB" id="FungiDB:TRICI_006280"/>
<dbReference type="SMART" id="SM00256">
    <property type="entry name" value="FBOX"/>
    <property type="match status" value="1"/>
</dbReference>